<dbReference type="GO" id="GO:0016020">
    <property type="term" value="C:membrane"/>
    <property type="evidence" value="ECO:0007669"/>
    <property type="project" value="UniProtKB-SubCell"/>
</dbReference>
<comment type="caution">
    <text evidence="9">The sequence shown here is derived from an EMBL/GenBank/DDBJ whole genome shotgun (WGS) entry which is preliminary data.</text>
</comment>
<dbReference type="EMBL" id="BDGG01000011">
    <property type="protein sequence ID" value="GAV04732.1"/>
    <property type="molecule type" value="Genomic_DNA"/>
</dbReference>
<dbReference type="GO" id="GO:0005739">
    <property type="term" value="C:mitochondrion"/>
    <property type="evidence" value="ECO:0007669"/>
    <property type="project" value="TreeGrafter"/>
</dbReference>
<gene>
    <name evidence="9" type="primary">RvY_14965</name>
    <name evidence="9" type="synonym">RvY_14965.1</name>
    <name evidence="9" type="ORF">RvY_14965-1</name>
</gene>
<dbReference type="PANTHER" id="PTHR21377:SF1">
    <property type="entry name" value="PROTEIN FAM210A"/>
    <property type="match status" value="1"/>
</dbReference>
<keyword evidence="10" id="KW-1185">Reference proteome</keyword>
<dbReference type="Pfam" id="PF06916">
    <property type="entry name" value="FAM210A-B_dom"/>
    <property type="match status" value="1"/>
</dbReference>
<reference evidence="9 10" key="1">
    <citation type="journal article" date="2016" name="Nat. Commun.">
        <title>Extremotolerant tardigrade genome and improved radiotolerance of human cultured cells by tardigrade-unique protein.</title>
        <authorList>
            <person name="Hashimoto T."/>
            <person name="Horikawa D.D."/>
            <person name="Saito Y."/>
            <person name="Kuwahara H."/>
            <person name="Kozuka-Hata H."/>
            <person name="Shin-I T."/>
            <person name="Minakuchi Y."/>
            <person name="Ohishi K."/>
            <person name="Motoyama A."/>
            <person name="Aizu T."/>
            <person name="Enomoto A."/>
            <person name="Kondo K."/>
            <person name="Tanaka S."/>
            <person name="Hara Y."/>
            <person name="Koshikawa S."/>
            <person name="Sagara H."/>
            <person name="Miura T."/>
            <person name="Yokobori S."/>
            <person name="Miyagawa K."/>
            <person name="Suzuki Y."/>
            <person name="Kubo T."/>
            <person name="Oyama M."/>
            <person name="Kohara Y."/>
            <person name="Fujiyama A."/>
            <person name="Arakawa K."/>
            <person name="Katayama T."/>
            <person name="Toyoda A."/>
            <person name="Kunieda T."/>
        </authorList>
    </citation>
    <scope>NUCLEOTIDE SEQUENCE [LARGE SCALE GENOMIC DNA]</scope>
    <source>
        <strain evidence="9 10">YOKOZUNA-1</strain>
    </source>
</reference>
<evidence type="ECO:0000259" key="8">
    <source>
        <dbReference type="Pfam" id="PF06916"/>
    </source>
</evidence>
<comment type="subcellular location">
    <subcellularLocation>
        <location evidence="1">Membrane</location>
        <topology evidence="1">Single-pass membrane protein</topology>
    </subcellularLocation>
</comment>
<evidence type="ECO:0000256" key="3">
    <source>
        <dbReference type="ARBA" id="ARBA00022989"/>
    </source>
</evidence>
<dbReference type="AlphaFoldDB" id="A0A1D1VT60"/>
<organism evidence="9 10">
    <name type="scientific">Ramazzottius varieornatus</name>
    <name type="common">Water bear</name>
    <name type="synonym">Tardigrade</name>
    <dbReference type="NCBI Taxonomy" id="947166"/>
    <lineage>
        <taxon>Eukaryota</taxon>
        <taxon>Metazoa</taxon>
        <taxon>Ecdysozoa</taxon>
        <taxon>Tardigrada</taxon>
        <taxon>Eutardigrada</taxon>
        <taxon>Parachela</taxon>
        <taxon>Hypsibioidea</taxon>
        <taxon>Ramazzottiidae</taxon>
        <taxon>Ramazzottius</taxon>
    </lineage>
</organism>
<keyword evidence="5 7" id="KW-0472">Membrane</keyword>
<feature type="transmembrane region" description="Helical" evidence="7">
    <location>
        <begin position="118"/>
        <end position="141"/>
    </location>
</feature>
<dbReference type="InterPro" id="IPR045866">
    <property type="entry name" value="FAM210A/B-like"/>
</dbReference>
<evidence type="ECO:0000313" key="10">
    <source>
        <dbReference type="Proteomes" id="UP000186922"/>
    </source>
</evidence>
<sequence>MGRSGVVLLIRSLRHSSLSCQPVLSTSQRFLSTLCSSSFLSYPSHSPLTPSLKSLCSEKFSAGQLYFAIPKNGTPTSGVPSATQAHPSTPAGKDVSSENKLDKPMTNWEKFKDMYKKYWYVLVPVHGILCIVFMVALYYMVKSGVDVVSFLEKLGLPERFIAPLRKSGATAYIAAAYAVYHLISPIRYAVTLGATTLAITYLKRFGYIKPVPSRAQVSKFVSDKRESASQKVRVFSNRLTNKRETGKRHDKK</sequence>
<evidence type="ECO:0000256" key="2">
    <source>
        <dbReference type="ARBA" id="ARBA00022692"/>
    </source>
</evidence>
<keyword evidence="2 7" id="KW-0812">Transmembrane</keyword>
<evidence type="ECO:0000256" key="1">
    <source>
        <dbReference type="ARBA" id="ARBA00004167"/>
    </source>
</evidence>
<dbReference type="OrthoDB" id="5874039at2759"/>
<dbReference type="Proteomes" id="UP000186922">
    <property type="component" value="Unassembled WGS sequence"/>
</dbReference>
<evidence type="ECO:0000256" key="5">
    <source>
        <dbReference type="ARBA" id="ARBA00023136"/>
    </source>
</evidence>
<feature type="domain" description="DUF1279" evidence="8">
    <location>
        <begin position="109"/>
        <end position="196"/>
    </location>
</feature>
<dbReference type="PANTHER" id="PTHR21377">
    <property type="entry name" value="PROTEIN FAM210B, MITOCHONDRIAL"/>
    <property type="match status" value="1"/>
</dbReference>
<feature type="region of interest" description="Disordered" evidence="6">
    <location>
        <begin position="76"/>
        <end position="99"/>
    </location>
</feature>
<evidence type="ECO:0000256" key="6">
    <source>
        <dbReference type="SAM" id="MobiDB-lite"/>
    </source>
</evidence>
<proteinExistence type="predicted"/>
<evidence type="ECO:0000313" key="9">
    <source>
        <dbReference type="EMBL" id="GAV04732.1"/>
    </source>
</evidence>
<protein>
    <recommendedName>
        <fullName evidence="8">DUF1279 domain-containing protein</fullName>
    </recommendedName>
</protein>
<keyword evidence="4" id="KW-0175">Coiled coil</keyword>
<keyword evidence="3 7" id="KW-1133">Transmembrane helix</keyword>
<name>A0A1D1VT60_RAMVA</name>
<feature type="compositionally biased region" description="Polar residues" evidence="6">
    <location>
        <begin position="76"/>
        <end position="87"/>
    </location>
</feature>
<accession>A0A1D1VT60</accession>
<evidence type="ECO:0000256" key="4">
    <source>
        <dbReference type="ARBA" id="ARBA00023054"/>
    </source>
</evidence>
<evidence type="ECO:0000256" key="7">
    <source>
        <dbReference type="SAM" id="Phobius"/>
    </source>
</evidence>
<dbReference type="InterPro" id="IPR009688">
    <property type="entry name" value="FAM210A/B-like_dom"/>
</dbReference>